<evidence type="ECO:0000313" key="2">
    <source>
        <dbReference type="EMBL" id="PQJ74694.1"/>
    </source>
</evidence>
<comment type="caution">
    <text evidence="2">The sequence shown here is derived from an EMBL/GenBank/DDBJ whole genome shotgun (WGS) entry which is preliminary data.</text>
</comment>
<dbReference type="InterPro" id="IPR036249">
    <property type="entry name" value="Thioredoxin-like_sf"/>
</dbReference>
<feature type="domain" description="Thioredoxin" evidence="1">
    <location>
        <begin position="312"/>
        <end position="454"/>
    </location>
</feature>
<accession>A0A2S7WAM6</accession>
<evidence type="ECO:0000313" key="3">
    <source>
        <dbReference type="Proteomes" id="UP000237608"/>
    </source>
</evidence>
<evidence type="ECO:0000259" key="1">
    <source>
        <dbReference type="PROSITE" id="PS51352"/>
    </source>
</evidence>
<dbReference type="PROSITE" id="PS51257">
    <property type="entry name" value="PROKAR_LIPOPROTEIN"/>
    <property type="match status" value="1"/>
</dbReference>
<dbReference type="InterPro" id="IPR013766">
    <property type="entry name" value="Thioredoxin_domain"/>
</dbReference>
<reference evidence="2 3" key="1">
    <citation type="submission" date="2016-12" db="EMBL/GenBank/DDBJ databases">
        <title>Trade-off between light-utilization and light-protection in marine flavobacteria.</title>
        <authorList>
            <person name="Kumagai Y."/>
            <person name="Yoshizawa S."/>
            <person name="Kogure K."/>
            <person name="Iwasaki W."/>
        </authorList>
    </citation>
    <scope>NUCLEOTIDE SEQUENCE [LARGE SCALE GENOMIC DNA]</scope>
    <source>
        <strain evidence="2 3">KCTC 22729</strain>
    </source>
</reference>
<dbReference type="SUPFAM" id="SSF52833">
    <property type="entry name" value="Thioredoxin-like"/>
    <property type="match status" value="1"/>
</dbReference>
<dbReference type="InterPro" id="IPR012336">
    <property type="entry name" value="Thioredoxin-like_fold"/>
</dbReference>
<proteinExistence type="predicted"/>
<name>A0A2S7WAM6_9FLAO</name>
<dbReference type="Proteomes" id="UP000237608">
    <property type="component" value="Unassembled WGS sequence"/>
</dbReference>
<sequence length="455" mass="53776">MKPINLLSIFFILLSCNSKNNQTQKAQTIIKLELKKGDYSFFEPIENTIQFSSQHEKYPKYYQDLLSNSDFDTKDSLIIATLKTNYFSFILEQFKKGFVSKEEFIRKGIDSLKYQNAPKDNKLLVGIQFKNDHQILYIDQNKNGNFKDENPIFFKSDFRNHDSDSVNLKGIPEISYDYWAEHEGVITRFKRKAIIYPSLNDYRFYGDPDDEISKKSRLLLKFKDYWEAKAVFDDVEYTFVIQGRFKGDFSLYIKPSTQNFDDKNPTINQNYKYEIKDSIKLGNKIFVLEEISNDLNNLKIKEIKGKYFVYGNKVGQKLKNFELETLTLKKEKLADVLKKKKYTIIDFWGTWCKPCREQIPTLKEFYDKNKDQINIISIAYDKNLNDVIQYTAKNKMNWSQYFYHRNNGKGIISDLRIIFYPTLLLVDSEMNILFKESGTSDLKEVNKILEINKVK</sequence>
<dbReference type="CDD" id="cd02966">
    <property type="entry name" value="TlpA_like_family"/>
    <property type="match status" value="1"/>
</dbReference>
<dbReference type="RefSeq" id="WP_105045842.1">
    <property type="nucleotide sequence ID" value="NZ_CP150662.1"/>
</dbReference>
<dbReference type="InterPro" id="IPR050553">
    <property type="entry name" value="Thioredoxin_ResA/DsbE_sf"/>
</dbReference>
<organism evidence="2 3">
    <name type="scientific">Polaribacter gangjinensis</name>
    <dbReference type="NCBI Taxonomy" id="574710"/>
    <lineage>
        <taxon>Bacteria</taxon>
        <taxon>Pseudomonadati</taxon>
        <taxon>Bacteroidota</taxon>
        <taxon>Flavobacteriia</taxon>
        <taxon>Flavobacteriales</taxon>
        <taxon>Flavobacteriaceae</taxon>
    </lineage>
</organism>
<dbReference type="EMBL" id="MSCL01000001">
    <property type="protein sequence ID" value="PQJ74694.1"/>
    <property type="molecule type" value="Genomic_DNA"/>
</dbReference>
<protein>
    <recommendedName>
        <fullName evidence="1">Thioredoxin domain-containing protein</fullName>
    </recommendedName>
</protein>
<dbReference type="PANTHER" id="PTHR42852:SF17">
    <property type="entry name" value="THIOREDOXIN-LIKE PROTEIN HI_1115"/>
    <property type="match status" value="1"/>
</dbReference>
<keyword evidence="3" id="KW-1185">Reference proteome</keyword>
<dbReference type="Gene3D" id="3.40.30.10">
    <property type="entry name" value="Glutaredoxin"/>
    <property type="match status" value="1"/>
</dbReference>
<dbReference type="AlphaFoldDB" id="A0A2S7WAM6"/>
<dbReference type="OrthoDB" id="743079at2"/>
<gene>
    <name evidence="2" type="ORF">BTO13_05230</name>
</gene>
<dbReference type="PANTHER" id="PTHR42852">
    <property type="entry name" value="THIOL:DISULFIDE INTERCHANGE PROTEIN DSBE"/>
    <property type="match status" value="1"/>
</dbReference>
<dbReference type="Pfam" id="PF13905">
    <property type="entry name" value="Thioredoxin_8"/>
    <property type="match status" value="1"/>
</dbReference>
<dbReference type="PROSITE" id="PS51352">
    <property type="entry name" value="THIOREDOXIN_2"/>
    <property type="match status" value="1"/>
</dbReference>